<dbReference type="RefSeq" id="WP_340338608.1">
    <property type="nucleotide sequence ID" value="NZ_JBBKZS010000017.1"/>
</dbReference>
<keyword evidence="3 10" id="KW-0489">Methyltransferase</keyword>
<dbReference type="InterPro" id="IPR029063">
    <property type="entry name" value="SAM-dependent_MTases_sf"/>
</dbReference>
<evidence type="ECO:0000256" key="6">
    <source>
        <dbReference type="ARBA" id="ARBA00022747"/>
    </source>
</evidence>
<evidence type="ECO:0000256" key="1">
    <source>
        <dbReference type="ARBA" id="ARBA00010203"/>
    </source>
</evidence>
<proteinExistence type="inferred from homology"/>
<keyword evidence="6" id="KW-0680">Restriction system</keyword>
<reference evidence="10 11" key="1">
    <citation type="submission" date="2024-03" db="EMBL/GenBank/DDBJ databases">
        <title>Novel species of the genus Variovorax.</title>
        <authorList>
            <person name="Liu Q."/>
            <person name="Xin Y.-H."/>
        </authorList>
    </citation>
    <scope>NUCLEOTIDE SEQUENCE [LARGE SCALE GENOMIC DNA]</scope>
    <source>
        <strain evidence="10 11">KACC 18901</strain>
    </source>
</reference>
<keyword evidence="5" id="KW-0949">S-adenosyl-L-methionine</keyword>
<accession>A0ABU8XFA9</accession>
<keyword evidence="4" id="KW-0808">Transferase</keyword>
<dbReference type="Gene3D" id="3.40.50.150">
    <property type="entry name" value="Vaccinia Virus protein VP39"/>
    <property type="match status" value="1"/>
</dbReference>
<dbReference type="SUPFAM" id="SSF53335">
    <property type="entry name" value="S-adenosyl-L-methionine-dependent methyltransferases"/>
    <property type="match status" value="2"/>
</dbReference>
<evidence type="ECO:0000313" key="11">
    <source>
        <dbReference type="Proteomes" id="UP001367030"/>
    </source>
</evidence>
<evidence type="ECO:0000256" key="3">
    <source>
        <dbReference type="ARBA" id="ARBA00022603"/>
    </source>
</evidence>
<evidence type="ECO:0000256" key="8">
    <source>
        <dbReference type="ARBA" id="ARBA00049120"/>
    </source>
</evidence>
<name>A0ABU8XFA9_9BURK</name>
<keyword evidence="11" id="KW-1185">Reference proteome</keyword>
<dbReference type="InterPro" id="IPR017985">
    <property type="entry name" value="MeTrfase_CN4_CS"/>
</dbReference>
<dbReference type="GO" id="GO:0032259">
    <property type="term" value="P:methylation"/>
    <property type="evidence" value="ECO:0007669"/>
    <property type="project" value="UniProtKB-KW"/>
</dbReference>
<evidence type="ECO:0000256" key="4">
    <source>
        <dbReference type="ARBA" id="ARBA00022679"/>
    </source>
</evidence>
<dbReference type="Pfam" id="PF01555">
    <property type="entry name" value="N6_N4_Mtase"/>
    <property type="match status" value="1"/>
</dbReference>
<dbReference type="InterPro" id="IPR002941">
    <property type="entry name" value="DNA_methylase_N4/N6"/>
</dbReference>
<comment type="catalytic activity">
    <reaction evidence="8">
        <text>a 2'-deoxycytidine in DNA + S-adenosyl-L-methionine = an N(4)-methyl-2'-deoxycytidine in DNA + S-adenosyl-L-homocysteine + H(+)</text>
        <dbReference type="Rhea" id="RHEA:16857"/>
        <dbReference type="Rhea" id="RHEA-COMP:11369"/>
        <dbReference type="Rhea" id="RHEA-COMP:13674"/>
        <dbReference type="ChEBI" id="CHEBI:15378"/>
        <dbReference type="ChEBI" id="CHEBI:57856"/>
        <dbReference type="ChEBI" id="CHEBI:59789"/>
        <dbReference type="ChEBI" id="CHEBI:85452"/>
        <dbReference type="ChEBI" id="CHEBI:137933"/>
        <dbReference type="EC" id="2.1.1.113"/>
    </reaction>
</comment>
<feature type="domain" description="DNA methylase N-4/N-6" evidence="9">
    <location>
        <begin position="25"/>
        <end position="84"/>
    </location>
</feature>
<comment type="caution">
    <text evidence="10">The sequence shown here is derived from an EMBL/GenBank/DDBJ whole genome shotgun (WGS) entry which is preliminary data.</text>
</comment>
<evidence type="ECO:0000313" key="10">
    <source>
        <dbReference type="EMBL" id="MEJ8858551.1"/>
    </source>
</evidence>
<evidence type="ECO:0000256" key="5">
    <source>
        <dbReference type="ARBA" id="ARBA00022691"/>
    </source>
</evidence>
<protein>
    <recommendedName>
        <fullName evidence="2">site-specific DNA-methyltransferase (cytosine-N(4)-specific)</fullName>
        <ecNumber evidence="2">2.1.1.113</ecNumber>
    </recommendedName>
</protein>
<dbReference type="Proteomes" id="UP001367030">
    <property type="component" value="Unassembled WGS sequence"/>
</dbReference>
<dbReference type="PROSITE" id="PS00093">
    <property type="entry name" value="N4_MTASE"/>
    <property type="match status" value="1"/>
</dbReference>
<evidence type="ECO:0000256" key="7">
    <source>
        <dbReference type="ARBA" id="ARBA00023125"/>
    </source>
</evidence>
<dbReference type="GO" id="GO:0008168">
    <property type="term" value="F:methyltransferase activity"/>
    <property type="evidence" value="ECO:0007669"/>
    <property type="project" value="UniProtKB-KW"/>
</dbReference>
<comment type="similarity">
    <text evidence="1">Belongs to the N(4)/N(6)-methyltransferase family. N(4) subfamily.</text>
</comment>
<sequence>MKHFQCSLMRPLAYNPSFALNAICPYFTMFPLEFPLKVLRKHRAAKPVVVDPFCGRGTTLFAARTLGLESWGIDTSPVAVAIAKAKLSNSTAEDALCLAQLLILATKPEHVPQGKFFRAAYHSKTLREICALREGLLELEDTDETVMLKAAILGCLHGPLLVSGASSYFSNQMPRTFAPKPDYAVEFWAKRNMVAPEVDVLRVLERKLKLIAASKALPKAAHTNVVRGDSTVAASLPSGRNHSVVVTSPPYYGMRTYVQDQWLRNWFLGGPATVDYSAGVQLEHTGQDIFASSLGKVWANMAHTDADELHMYIRFGVIPSAKVDAKALIYKSFEASGVAFEVKSARNASSAHSGKRQAQQMRAGSGACDEYDFHVVRH</sequence>
<gene>
    <name evidence="10" type="ORF">WKW79_28540</name>
</gene>
<dbReference type="EC" id="2.1.1.113" evidence="2"/>
<evidence type="ECO:0000259" key="9">
    <source>
        <dbReference type="Pfam" id="PF01555"/>
    </source>
</evidence>
<organism evidence="10 11">
    <name type="scientific">Variovorax robiniae</name>
    <dbReference type="NCBI Taxonomy" id="1836199"/>
    <lineage>
        <taxon>Bacteria</taxon>
        <taxon>Pseudomonadati</taxon>
        <taxon>Pseudomonadota</taxon>
        <taxon>Betaproteobacteria</taxon>
        <taxon>Burkholderiales</taxon>
        <taxon>Comamonadaceae</taxon>
        <taxon>Variovorax</taxon>
    </lineage>
</organism>
<keyword evidence="7" id="KW-0238">DNA-binding</keyword>
<dbReference type="EMBL" id="JBBKZS010000017">
    <property type="protein sequence ID" value="MEJ8858551.1"/>
    <property type="molecule type" value="Genomic_DNA"/>
</dbReference>
<evidence type="ECO:0000256" key="2">
    <source>
        <dbReference type="ARBA" id="ARBA00012185"/>
    </source>
</evidence>